<name>A0AAC8PX68_9GAMM</name>
<dbReference type="EMBL" id="CP011376">
    <property type="protein sequence ID" value="AKG08471.1"/>
    <property type="molecule type" value="Genomic_DNA"/>
</dbReference>
<organism evidence="1 2">
    <name type="scientific">Moraxella bovoculi</name>
    <dbReference type="NCBI Taxonomy" id="386891"/>
    <lineage>
        <taxon>Bacteria</taxon>
        <taxon>Pseudomonadati</taxon>
        <taxon>Pseudomonadota</taxon>
        <taxon>Gammaproteobacteria</taxon>
        <taxon>Moraxellales</taxon>
        <taxon>Moraxellaceae</taxon>
        <taxon>Moraxella</taxon>
    </lineage>
</organism>
<evidence type="ECO:0000313" key="2">
    <source>
        <dbReference type="Proteomes" id="UP000077465"/>
    </source>
</evidence>
<dbReference type="Proteomes" id="UP000077465">
    <property type="component" value="Chromosome"/>
</dbReference>
<proteinExistence type="predicted"/>
<evidence type="ECO:0000313" key="1">
    <source>
        <dbReference type="EMBL" id="AKG08471.1"/>
    </source>
</evidence>
<protein>
    <submittedName>
        <fullName evidence="1">Uncharacterized protein</fullName>
    </submittedName>
</protein>
<dbReference type="AlphaFoldDB" id="A0AAC8PX68"/>
<gene>
    <name evidence="1" type="ORF">AAX06_10370</name>
</gene>
<reference evidence="1 2" key="1">
    <citation type="submission" date="2015-05" db="EMBL/GenBank/DDBJ databases">
        <authorList>
            <person name="Dickey A."/>
            <person name="Clawson M."/>
            <person name="Bono J."/>
            <person name="Loy J.D."/>
        </authorList>
    </citation>
    <scope>NUCLEOTIDE SEQUENCE [LARGE SCALE GENOMIC DNA]</scope>
    <source>
        <strain evidence="1 2">22581</strain>
    </source>
</reference>
<accession>A0AAC8PX68</accession>
<dbReference type="RefSeq" id="WP_046697200.1">
    <property type="nucleotide sequence ID" value="NZ_CP011376.1"/>
</dbReference>
<sequence length="101" mass="11719">MADNMETLYKDNQLEIQSYDFITESSYGMVDFFIYHKGIGYSCSAFCLNDVEKIVSNEKFFWSISSIIVKEISKESIIKAVLDIVNDKSLCFEDIFVRLDE</sequence>